<proteinExistence type="predicted"/>
<name>A0A517SZU0_9BACT</name>
<organism evidence="2 3">
    <name type="scientific">Stieleria bergensis</name>
    <dbReference type="NCBI Taxonomy" id="2528025"/>
    <lineage>
        <taxon>Bacteria</taxon>
        <taxon>Pseudomonadati</taxon>
        <taxon>Planctomycetota</taxon>
        <taxon>Planctomycetia</taxon>
        <taxon>Pirellulales</taxon>
        <taxon>Pirellulaceae</taxon>
        <taxon>Stieleria</taxon>
    </lineage>
</organism>
<keyword evidence="3" id="KW-1185">Reference proteome</keyword>
<accession>A0A517SZU0</accession>
<evidence type="ECO:0000256" key="1">
    <source>
        <dbReference type="SAM" id="MobiDB-lite"/>
    </source>
</evidence>
<gene>
    <name evidence="2" type="ORF">SV7mr_41970</name>
</gene>
<dbReference type="EMBL" id="CP036272">
    <property type="protein sequence ID" value="QDT61658.1"/>
    <property type="molecule type" value="Genomic_DNA"/>
</dbReference>
<protein>
    <submittedName>
        <fullName evidence="2">Uncharacterized protein</fullName>
    </submittedName>
</protein>
<feature type="region of interest" description="Disordered" evidence="1">
    <location>
        <begin position="90"/>
        <end position="109"/>
    </location>
</feature>
<evidence type="ECO:0000313" key="3">
    <source>
        <dbReference type="Proteomes" id="UP000315003"/>
    </source>
</evidence>
<reference evidence="2 3" key="1">
    <citation type="submission" date="2019-02" db="EMBL/GenBank/DDBJ databases">
        <title>Deep-cultivation of Planctomycetes and their phenomic and genomic characterization uncovers novel biology.</title>
        <authorList>
            <person name="Wiegand S."/>
            <person name="Jogler M."/>
            <person name="Boedeker C."/>
            <person name="Pinto D."/>
            <person name="Vollmers J."/>
            <person name="Rivas-Marin E."/>
            <person name="Kohn T."/>
            <person name="Peeters S.H."/>
            <person name="Heuer A."/>
            <person name="Rast P."/>
            <person name="Oberbeckmann S."/>
            <person name="Bunk B."/>
            <person name="Jeske O."/>
            <person name="Meyerdierks A."/>
            <person name="Storesund J.E."/>
            <person name="Kallscheuer N."/>
            <person name="Luecker S."/>
            <person name="Lage O.M."/>
            <person name="Pohl T."/>
            <person name="Merkel B.J."/>
            <person name="Hornburger P."/>
            <person name="Mueller R.-W."/>
            <person name="Bruemmer F."/>
            <person name="Labrenz M."/>
            <person name="Spormann A.M."/>
            <person name="Op den Camp H."/>
            <person name="Overmann J."/>
            <person name="Amann R."/>
            <person name="Jetten M.S.M."/>
            <person name="Mascher T."/>
            <person name="Medema M.H."/>
            <person name="Devos D.P."/>
            <person name="Kaster A.-K."/>
            <person name="Ovreas L."/>
            <person name="Rohde M."/>
            <person name="Galperin M.Y."/>
            <person name="Jogler C."/>
        </authorList>
    </citation>
    <scope>NUCLEOTIDE SEQUENCE [LARGE SCALE GENOMIC DNA]</scope>
    <source>
        <strain evidence="2 3">SV_7m_r</strain>
    </source>
</reference>
<evidence type="ECO:0000313" key="2">
    <source>
        <dbReference type="EMBL" id="QDT61658.1"/>
    </source>
</evidence>
<dbReference type="Proteomes" id="UP000315003">
    <property type="component" value="Chromosome"/>
</dbReference>
<sequence>MQIDAALNGCTTVSNEACWKPSVDRALVSVLVDGHVLTVLVLIEKTLRQVWTTLSTNLNLLISLTRADYQYFSNRTAPGPLWSSACRNPAASSIGNKPGVSGSGAPGGT</sequence>
<dbReference type="AlphaFoldDB" id="A0A517SZU0"/>